<proteinExistence type="predicted"/>
<sequence>MNVQLQNSFFVYLVLFGGFPPLLLVYHILHDLSIDGMDKKSLADSCISYADLWDTILTFSSATHKKTAPLSACTQTCGAVFSNCLGQYRTKIVRQ</sequence>
<protein>
    <submittedName>
        <fullName evidence="2">Uncharacterized protein</fullName>
    </submittedName>
</protein>
<evidence type="ECO:0000313" key="3">
    <source>
        <dbReference type="Proteomes" id="UP000016662"/>
    </source>
</evidence>
<reference evidence="2 3" key="1">
    <citation type="submission" date="2013-07" db="EMBL/GenBank/DDBJ databases">
        <authorList>
            <person name="Weinstock G."/>
            <person name="Sodergren E."/>
            <person name="Wylie T."/>
            <person name="Fulton L."/>
            <person name="Fulton R."/>
            <person name="Fronick C."/>
            <person name="O'Laughlin M."/>
            <person name="Godfrey J."/>
            <person name="Miner T."/>
            <person name="Herter B."/>
            <person name="Appelbaum E."/>
            <person name="Cordes M."/>
            <person name="Lek S."/>
            <person name="Wollam A."/>
            <person name="Pepin K.H."/>
            <person name="Palsikar V.B."/>
            <person name="Mitreva M."/>
            <person name="Wilson R.K."/>
        </authorList>
    </citation>
    <scope>NUCLEOTIDE SEQUENCE [LARGE SCALE GENOMIC DNA]</scope>
    <source>
        <strain evidence="2 3">ATCC 27760</strain>
    </source>
</reference>
<organism evidence="2 3">
    <name type="scientific">Ruminococcus callidus ATCC 27760</name>
    <dbReference type="NCBI Taxonomy" id="411473"/>
    <lineage>
        <taxon>Bacteria</taxon>
        <taxon>Bacillati</taxon>
        <taxon>Bacillota</taxon>
        <taxon>Clostridia</taxon>
        <taxon>Eubacteriales</taxon>
        <taxon>Oscillospiraceae</taxon>
        <taxon>Ruminococcus</taxon>
    </lineage>
</organism>
<feature type="transmembrane region" description="Helical" evidence="1">
    <location>
        <begin position="9"/>
        <end position="29"/>
    </location>
</feature>
<dbReference type="HOGENOM" id="CLU_2377867_0_0_9"/>
<evidence type="ECO:0000256" key="1">
    <source>
        <dbReference type="SAM" id="Phobius"/>
    </source>
</evidence>
<evidence type="ECO:0000313" key="2">
    <source>
        <dbReference type="EMBL" id="ERJ97076.1"/>
    </source>
</evidence>
<keyword evidence="1" id="KW-0472">Membrane</keyword>
<dbReference type="EMBL" id="AWVF01000057">
    <property type="protein sequence ID" value="ERJ97076.1"/>
    <property type="molecule type" value="Genomic_DNA"/>
</dbReference>
<name>U2KEZ7_9FIRM</name>
<comment type="caution">
    <text evidence="2">The sequence shown here is derived from an EMBL/GenBank/DDBJ whole genome shotgun (WGS) entry which is preliminary data.</text>
</comment>
<feature type="non-terminal residue" evidence="2">
    <location>
        <position position="95"/>
    </location>
</feature>
<gene>
    <name evidence="2" type="ORF">RUMCAL_00542</name>
</gene>
<keyword evidence="1" id="KW-1133">Transmembrane helix</keyword>
<dbReference type="Proteomes" id="UP000016662">
    <property type="component" value="Unassembled WGS sequence"/>
</dbReference>
<dbReference type="RefSeq" id="WP_021680501.1">
    <property type="nucleotide sequence ID" value="NZ_KI260294.1"/>
</dbReference>
<dbReference type="AlphaFoldDB" id="U2KEZ7"/>
<keyword evidence="1" id="KW-0812">Transmembrane</keyword>
<accession>U2KEZ7</accession>
<keyword evidence="3" id="KW-1185">Reference proteome</keyword>